<dbReference type="PANTHER" id="PTHR30032">
    <property type="entry name" value="N-ACETYLMURAMOYL-L-ALANINE AMIDASE-RELATED"/>
    <property type="match status" value="1"/>
</dbReference>
<dbReference type="InterPro" id="IPR007253">
    <property type="entry name" value="Cell_wall-bd_2"/>
</dbReference>
<name>A0ABP4WX08_9MICO</name>
<evidence type="ECO:0000313" key="3">
    <source>
        <dbReference type="Proteomes" id="UP001501475"/>
    </source>
</evidence>
<accession>A0ABP4WX08</accession>
<proteinExistence type="predicted"/>
<sequence length="674" mass="68875">MPRPQPVCRSLIWAFALLAGALTLPAAASAPLAGAAVAGAAGADPALLRVADRAAMTITTDALSVSTVNGSTTYSYDPATSAVGSVLADRPGSAYVRWAPGGDVSIEATATAWITRDRTGAQVATYPRTAGSLAPAWFPTGDGFIEQAPRATTAQSTTAGRVWRQPVAGGRTAYGSFAMSPYGSEAVVRTTNGTISNLLLVSARGPMTLAGQPERFPAKDYFVSSYRPGDPDIAQEPGKGVRDASARTFVAFLGVEPGTTKASLFVDYQDGRLLTAPLQPTAVVEAGMPCTTVAPAFSPDRRQIAYLVGVAPGTAPCTQMAVRVVTMGASGTYDPATAKTLVTSPAGTPYTSISWRAKTAPAQVVRIGGADRYEVGVNVSRSVYAAGAAGGVVIAGGEAYADALAGSPLAAALRGPLMLSKRDSLDPRVLEEAIRVLAPNAPIYVLGGPATISEAVLTALRGTGHPVTRLGGANRFAVATGVADTIGAVRGTKPAAVFVANGRVFPDALVASPAATATKGVILLSEDGYLPTETKAWLDAATSTPIYGIGGGGSRAVAGYPGVEAISGADRYEVARRVADRFFTGEWIATIVSGLNWPDATTGGALISQWQQPILLTKGTSLPTWTSGRLNQSRSATDLVAAFGGPASVDPAALSQAAKIAGYQTLYFGPDAPR</sequence>
<evidence type="ECO:0000256" key="1">
    <source>
        <dbReference type="SAM" id="SignalP"/>
    </source>
</evidence>
<organism evidence="2 3">
    <name type="scientific">Nostocoides vanveenii</name>
    <dbReference type="NCBI Taxonomy" id="330835"/>
    <lineage>
        <taxon>Bacteria</taxon>
        <taxon>Bacillati</taxon>
        <taxon>Actinomycetota</taxon>
        <taxon>Actinomycetes</taxon>
        <taxon>Micrococcales</taxon>
        <taxon>Intrasporangiaceae</taxon>
        <taxon>Nostocoides</taxon>
    </lineage>
</organism>
<dbReference type="Gene3D" id="3.40.50.12090">
    <property type="match status" value="1"/>
</dbReference>
<comment type="caution">
    <text evidence="2">The sequence shown here is derived from an EMBL/GenBank/DDBJ whole genome shotgun (WGS) entry which is preliminary data.</text>
</comment>
<dbReference type="Pfam" id="PF04122">
    <property type="entry name" value="CW_binding_2"/>
    <property type="match status" value="3"/>
</dbReference>
<dbReference type="InterPro" id="IPR051922">
    <property type="entry name" value="Bact_Sporulation_Assoc"/>
</dbReference>
<keyword evidence="1" id="KW-0732">Signal</keyword>
<feature type="chain" id="PRO_5045431284" description="Cell wall-binding protein" evidence="1">
    <location>
        <begin position="29"/>
        <end position="674"/>
    </location>
</feature>
<dbReference type="PANTHER" id="PTHR30032:SF8">
    <property type="entry name" value="GERMINATION-SPECIFIC N-ACETYLMURAMOYL-L-ALANINE AMIDASE"/>
    <property type="match status" value="1"/>
</dbReference>
<dbReference type="RefSeq" id="WP_344066031.1">
    <property type="nucleotide sequence ID" value="NZ_BAAAPN010000049.1"/>
</dbReference>
<keyword evidence="3" id="KW-1185">Reference proteome</keyword>
<feature type="signal peptide" evidence="1">
    <location>
        <begin position="1"/>
        <end position="28"/>
    </location>
</feature>
<evidence type="ECO:0008006" key="4">
    <source>
        <dbReference type="Google" id="ProtNLM"/>
    </source>
</evidence>
<protein>
    <recommendedName>
        <fullName evidence="4">Cell wall-binding protein</fullName>
    </recommendedName>
</protein>
<dbReference type="EMBL" id="BAAAPN010000049">
    <property type="protein sequence ID" value="GAA1762140.1"/>
    <property type="molecule type" value="Genomic_DNA"/>
</dbReference>
<gene>
    <name evidence="2" type="ORF">GCM10009810_21890</name>
</gene>
<reference evidence="3" key="1">
    <citation type="journal article" date="2019" name="Int. J. Syst. Evol. Microbiol.">
        <title>The Global Catalogue of Microorganisms (GCM) 10K type strain sequencing project: providing services to taxonomists for standard genome sequencing and annotation.</title>
        <authorList>
            <consortium name="The Broad Institute Genomics Platform"/>
            <consortium name="The Broad Institute Genome Sequencing Center for Infectious Disease"/>
            <person name="Wu L."/>
            <person name="Ma J."/>
        </authorList>
    </citation>
    <scope>NUCLEOTIDE SEQUENCE [LARGE SCALE GENOMIC DNA]</scope>
    <source>
        <strain evidence="3">JCM 15591</strain>
    </source>
</reference>
<evidence type="ECO:0000313" key="2">
    <source>
        <dbReference type="EMBL" id="GAA1762140.1"/>
    </source>
</evidence>
<dbReference type="Proteomes" id="UP001501475">
    <property type="component" value="Unassembled WGS sequence"/>
</dbReference>